<proteinExistence type="inferred from homology"/>
<evidence type="ECO:0000256" key="2">
    <source>
        <dbReference type="ARBA" id="ARBA00022729"/>
    </source>
</evidence>
<keyword evidence="3" id="KW-0378">Hydrolase</keyword>
<name>A0A1F5S3I9_9BACT</name>
<dbReference type="Gene3D" id="3.40.710.10">
    <property type="entry name" value="DD-peptidase/beta-lactamase superfamily"/>
    <property type="match status" value="1"/>
</dbReference>
<evidence type="ECO:0000313" key="12">
    <source>
        <dbReference type="Proteomes" id="UP000177407"/>
    </source>
</evidence>
<dbReference type="GO" id="GO:0006508">
    <property type="term" value="P:proteolysis"/>
    <property type="evidence" value="ECO:0007669"/>
    <property type="project" value="InterPro"/>
</dbReference>
<evidence type="ECO:0000256" key="5">
    <source>
        <dbReference type="ARBA" id="ARBA00022984"/>
    </source>
</evidence>
<dbReference type="EMBL" id="MFGA01000009">
    <property type="protein sequence ID" value="OGF21270.1"/>
    <property type="molecule type" value="Genomic_DNA"/>
</dbReference>
<dbReference type="PRINTS" id="PR00725">
    <property type="entry name" value="DADACBPTASE1"/>
</dbReference>
<accession>A0A1F5S3I9</accession>
<evidence type="ECO:0000313" key="11">
    <source>
        <dbReference type="EMBL" id="OGF21270.1"/>
    </source>
</evidence>
<feature type="active site" description="Proton acceptor" evidence="7">
    <location>
        <position position="111"/>
    </location>
</feature>
<evidence type="ECO:0000256" key="9">
    <source>
        <dbReference type="RuleBase" id="RU004016"/>
    </source>
</evidence>
<dbReference type="PANTHER" id="PTHR21581:SF6">
    <property type="entry name" value="TRAFFICKING PROTEIN PARTICLE COMPLEX SUBUNIT 12"/>
    <property type="match status" value="1"/>
</dbReference>
<evidence type="ECO:0000256" key="3">
    <source>
        <dbReference type="ARBA" id="ARBA00022801"/>
    </source>
</evidence>
<feature type="active site" evidence="7">
    <location>
        <position position="163"/>
    </location>
</feature>
<organism evidence="11 12">
    <name type="scientific">Candidatus Falkowbacteria bacterium RIFOXYA2_FULL_38_12</name>
    <dbReference type="NCBI Taxonomy" id="1797993"/>
    <lineage>
        <taxon>Bacteria</taxon>
        <taxon>Candidatus Falkowiibacteriota</taxon>
    </lineage>
</organism>
<evidence type="ECO:0000256" key="7">
    <source>
        <dbReference type="PIRSR" id="PIRSR618044-1"/>
    </source>
</evidence>
<dbReference type="GO" id="GO:0009252">
    <property type="term" value="P:peptidoglycan biosynthetic process"/>
    <property type="evidence" value="ECO:0007669"/>
    <property type="project" value="UniProtKB-KW"/>
</dbReference>
<dbReference type="GO" id="GO:0071555">
    <property type="term" value="P:cell wall organization"/>
    <property type="evidence" value="ECO:0007669"/>
    <property type="project" value="UniProtKB-KW"/>
</dbReference>
<dbReference type="GO" id="GO:0008360">
    <property type="term" value="P:regulation of cell shape"/>
    <property type="evidence" value="ECO:0007669"/>
    <property type="project" value="UniProtKB-KW"/>
</dbReference>
<evidence type="ECO:0000256" key="6">
    <source>
        <dbReference type="ARBA" id="ARBA00023316"/>
    </source>
</evidence>
<gene>
    <name evidence="11" type="ORF">A2257_03670</name>
</gene>
<dbReference type="SUPFAM" id="SSF56601">
    <property type="entry name" value="beta-lactamase/transpeptidase-like"/>
    <property type="match status" value="1"/>
</dbReference>
<comment type="similarity">
    <text evidence="1 9">Belongs to the peptidase S11 family.</text>
</comment>
<keyword evidence="2" id="KW-0732">Signal</keyword>
<dbReference type="InterPro" id="IPR012338">
    <property type="entry name" value="Beta-lactam/transpept-like"/>
</dbReference>
<dbReference type="AlphaFoldDB" id="A0A1F5S3I9"/>
<dbReference type="InterPro" id="IPR018044">
    <property type="entry name" value="Peptidase_S11"/>
</dbReference>
<comment type="caution">
    <text evidence="11">The sequence shown here is derived from an EMBL/GenBank/DDBJ whole genome shotgun (WGS) entry which is preliminary data.</text>
</comment>
<reference evidence="11 12" key="1">
    <citation type="journal article" date="2016" name="Nat. Commun.">
        <title>Thousands of microbial genomes shed light on interconnected biogeochemical processes in an aquifer system.</title>
        <authorList>
            <person name="Anantharaman K."/>
            <person name="Brown C.T."/>
            <person name="Hug L.A."/>
            <person name="Sharon I."/>
            <person name="Castelle C.J."/>
            <person name="Probst A.J."/>
            <person name="Thomas B.C."/>
            <person name="Singh A."/>
            <person name="Wilkins M.J."/>
            <person name="Karaoz U."/>
            <person name="Brodie E.L."/>
            <person name="Williams K.H."/>
            <person name="Hubbard S.S."/>
            <person name="Banfield J.F."/>
        </authorList>
    </citation>
    <scope>NUCLEOTIDE SEQUENCE [LARGE SCALE GENOMIC DNA]</scope>
</reference>
<dbReference type="Pfam" id="PF00768">
    <property type="entry name" value="Peptidase_S11"/>
    <property type="match status" value="1"/>
</dbReference>
<sequence length="326" mass="36184">MFSLILGIILIFAPQIIDVPQIYTAPNSETEDVASAENKAEEILNEQNSGDSLSLPSLPRAGLRVPEKISESKSLGIETTAKSALVYDVATGAILFEKNAEEKLSLASITKLMTALVFLDTKFDWNKKIKLTKEDDEEGGVFYARAPEEVRLEDLFNMMLVGSTNNAAMAISRSVGFKREEFIQKMNEKAKELELDSLSFADPSGLDPNNMGTAKDVAKLVFNALSNEKIREAVEQKRYVFTLDESKKTYYVKSTDDLLSGFLNEAPYTIIGGKTGYTEEAGYNLAVELERDGHRIIVVVLGSASTIDRFNEVKGLSVWAFENYKW</sequence>
<feature type="binding site" evidence="8">
    <location>
        <position position="274"/>
    </location>
    <ligand>
        <name>substrate</name>
    </ligand>
</feature>
<evidence type="ECO:0000256" key="4">
    <source>
        <dbReference type="ARBA" id="ARBA00022960"/>
    </source>
</evidence>
<keyword evidence="4" id="KW-0133">Cell shape</keyword>
<evidence type="ECO:0000259" key="10">
    <source>
        <dbReference type="Pfam" id="PF00768"/>
    </source>
</evidence>
<feature type="domain" description="Peptidase S11 D-alanyl-D-alanine carboxypeptidase A N-terminal" evidence="10">
    <location>
        <begin position="78"/>
        <end position="303"/>
    </location>
</feature>
<evidence type="ECO:0000256" key="8">
    <source>
        <dbReference type="PIRSR" id="PIRSR618044-2"/>
    </source>
</evidence>
<dbReference type="Proteomes" id="UP000177407">
    <property type="component" value="Unassembled WGS sequence"/>
</dbReference>
<keyword evidence="6" id="KW-0961">Cell wall biogenesis/degradation</keyword>
<dbReference type="InterPro" id="IPR001967">
    <property type="entry name" value="Peptidase_S11_N"/>
</dbReference>
<protein>
    <recommendedName>
        <fullName evidence="10">Peptidase S11 D-alanyl-D-alanine carboxypeptidase A N-terminal domain-containing protein</fullName>
    </recommendedName>
</protein>
<keyword evidence="5" id="KW-0573">Peptidoglycan synthesis</keyword>
<dbReference type="GO" id="GO:0009002">
    <property type="term" value="F:serine-type D-Ala-D-Ala carboxypeptidase activity"/>
    <property type="evidence" value="ECO:0007669"/>
    <property type="project" value="InterPro"/>
</dbReference>
<dbReference type="PANTHER" id="PTHR21581">
    <property type="entry name" value="D-ALANYL-D-ALANINE CARBOXYPEPTIDASE"/>
    <property type="match status" value="1"/>
</dbReference>
<evidence type="ECO:0000256" key="1">
    <source>
        <dbReference type="ARBA" id="ARBA00007164"/>
    </source>
</evidence>
<feature type="active site" description="Acyl-ester intermediate" evidence="7">
    <location>
        <position position="108"/>
    </location>
</feature>